<comment type="caution">
    <text evidence="2">The sequence shown here is derived from an EMBL/GenBank/DDBJ whole genome shotgun (WGS) entry which is preliminary data.</text>
</comment>
<sequence>MTVKQHEQQDRHAGTGVERGDFLESRRKRDAEPGRR</sequence>
<protein>
    <submittedName>
        <fullName evidence="2">Uncharacterized protein</fullName>
    </submittedName>
</protein>
<dbReference type="AlphaFoldDB" id="A0A699V875"/>
<organism evidence="2">
    <name type="scientific">Tanacetum cinerariifolium</name>
    <name type="common">Dalmatian daisy</name>
    <name type="synonym">Chrysanthemum cinerariifolium</name>
    <dbReference type="NCBI Taxonomy" id="118510"/>
    <lineage>
        <taxon>Eukaryota</taxon>
        <taxon>Viridiplantae</taxon>
        <taxon>Streptophyta</taxon>
        <taxon>Embryophyta</taxon>
        <taxon>Tracheophyta</taxon>
        <taxon>Spermatophyta</taxon>
        <taxon>Magnoliopsida</taxon>
        <taxon>eudicotyledons</taxon>
        <taxon>Gunneridae</taxon>
        <taxon>Pentapetalae</taxon>
        <taxon>asterids</taxon>
        <taxon>campanulids</taxon>
        <taxon>Asterales</taxon>
        <taxon>Asteraceae</taxon>
        <taxon>Asteroideae</taxon>
        <taxon>Anthemideae</taxon>
        <taxon>Anthemidinae</taxon>
        <taxon>Tanacetum</taxon>
    </lineage>
</organism>
<feature type="non-terminal residue" evidence="2">
    <location>
        <position position="36"/>
    </location>
</feature>
<gene>
    <name evidence="2" type="ORF">Tci_902252</name>
</gene>
<reference evidence="2" key="1">
    <citation type="journal article" date="2019" name="Sci. Rep.">
        <title>Draft genome of Tanacetum cinerariifolium, the natural source of mosquito coil.</title>
        <authorList>
            <person name="Yamashiro T."/>
            <person name="Shiraishi A."/>
            <person name="Satake H."/>
            <person name="Nakayama K."/>
        </authorList>
    </citation>
    <scope>NUCLEOTIDE SEQUENCE</scope>
</reference>
<feature type="region of interest" description="Disordered" evidence="1">
    <location>
        <begin position="1"/>
        <end position="36"/>
    </location>
</feature>
<accession>A0A699V875</accession>
<evidence type="ECO:0000256" key="1">
    <source>
        <dbReference type="SAM" id="MobiDB-lite"/>
    </source>
</evidence>
<dbReference type="EMBL" id="BKCJ011402514">
    <property type="protein sequence ID" value="GFD30283.1"/>
    <property type="molecule type" value="Genomic_DNA"/>
</dbReference>
<proteinExistence type="predicted"/>
<name>A0A699V875_TANCI</name>
<evidence type="ECO:0000313" key="2">
    <source>
        <dbReference type="EMBL" id="GFD30283.1"/>
    </source>
</evidence>